<feature type="region of interest" description="Disordered" evidence="1">
    <location>
        <begin position="34"/>
        <end position="65"/>
    </location>
</feature>
<proteinExistence type="predicted"/>
<dbReference type="EMBL" id="RRYP01017076">
    <property type="protein sequence ID" value="TNV74368.1"/>
    <property type="molecule type" value="Genomic_DNA"/>
</dbReference>
<feature type="region of interest" description="Disordered" evidence="1">
    <location>
        <begin position="138"/>
        <end position="185"/>
    </location>
</feature>
<gene>
    <name evidence="2" type="ORF">FGO68_gene5558</name>
</gene>
<evidence type="ECO:0000256" key="1">
    <source>
        <dbReference type="SAM" id="MobiDB-lite"/>
    </source>
</evidence>
<feature type="compositionally biased region" description="Low complexity" evidence="1">
    <location>
        <begin position="140"/>
        <end position="162"/>
    </location>
</feature>
<dbReference type="AlphaFoldDB" id="A0A8J8NGL1"/>
<organism evidence="2 3">
    <name type="scientific">Halteria grandinella</name>
    <dbReference type="NCBI Taxonomy" id="5974"/>
    <lineage>
        <taxon>Eukaryota</taxon>
        <taxon>Sar</taxon>
        <taxon>Alveolata</taxon>
        <taxon>Ciliophora</taxon>
        <taxon>Intramacronucleata</taxon>
        <taxon>Spirotrichea</taxon>
        <taxon>Stichotrichia</taxon>
        <taxon>Sporadotrichida</taxon>
        <taxon>Halteriidae</taxon>
        <taxon>Halteria</taxon>
    </lineage>
</organism>
<feature type="compositionally biased region" description="Polar residues" evidence="1">
    <location>
        <begin position="35"/>
        <end position="46"/>
    </location>
</feature>
<feature type="region of interest" description="Disordered" evidence="1">
    <location>
        <begin position="232"/>
        <end position="265"/>
    </location>
</feature>
<comment type="caution">
    <text evidence="2">The sequence shown here is derived from an EMBL/GenBank/DDBJ whole genome shotgun (WGS) entry which is preliminary data.</text>
</comment>
<evidence type="ECO:0000313" key="2">
    <source>
        <dbReference type="EMBL" id="TNV74368.1"/>
    </source>
</evidence>
<protein>
    <submittedName>
        <fullName evidence="2">Uncharacterized protein</fullName>
    </submittedName>
</protein>
<name>A0A8J8NGL1_HALGN</name>
<keyword evidence="3" id="KW-1185">Reference proteome</keyword>
<dbReference type="Proteomes" id="UP000785679">
    <property type="component" value="Unassembled WGS sequence"/>
</dbReference>
<accession>A0A8J8NGL1</accession>
<reference evidence="2" key="1">
    <citation type="submission" date="2019-06" db="EMBL/GenBank/DDBJ databases">
        <authorList>
            <person name="Zheng W."/>
        </authorList>
    </citation>
    <scope>NUCLEOTIDE SEQUENCE</scope>
    <source>
        <strain evidence="2">QDHG01</strain>
    </source>
</reference>
<evidence type="ECO:0000313" key="3">
    <source>
        <dbReference type="Proteomes" id="UP000785679"/>
    </source>
</evidence>
<sequence length="309" mass="34441">MSNNSQCGEEVISEFKNTSEHDLSSHSISSDLKLNISQDNGSSNDGGNFHKEKRNKSNFNSTEGNKQLRNQLKLMRQSATFRIQNQNAPILLDPISKRPSQNLVLSLQPDGKNYSSNLSNNQDDLSDNVLKEVVSFNIKNNHNNSSSVQSSQSSSLNRGQTSYNQNGDRKQYVSPNPLQKKRKIVGLHSQTEGKVTRLPEVVDQQHIHHQPVGLTQIRKVERNLFNEIKSPQAVAGSLKPPLPGQQHRKGSMLSHPMSPNGAHQGAQFRNVSLDLLRLSGSLAMLTKSRPSNRRHLFNTLTQVLPHLSP</sequence>